<proteinExistence type="predicted"/>
<dbReference type="GeneID" id="76205339"/>
<organism evidence="1 4">
    <name type="scientific">Acetobacter orientalis</name>
    <dbReference type="NCBI Taxonomy" id="146474"/>
    <lineage>
        <taxon>Bacteria</taxon>
        <taxon>Pseudomonadati</taxon>
        <taxon>Pseudomonadota</taxon>
        <taxon>Alphaproteobacteria</taxon>
        <taxon>Acetobacterales</taxon>
        <taxon>Acetobacteraceae</taxon>
        <taxon>Acetobacter</taxon>
    </lineage>
</organism>
<gene>
    <name evidence="2" type="ORF">Abor_065_016</name>
    <name evidence="1" type="ORF">AcetOrient_orf03555</name>
</gene>
<protein>
    <recommendedName>
        <fullName evidence="5">Lipoprotein</fullName>
    </recommendedName>
</protein>
<evidence type="ECO:0000313" key="1">
    <source>
        <dbReference type="EMBL" id="BBC80707.1"/>
    </source>
</evidence>
<evidence type="ECO:0000313" key="4">
    <source>
        <dbReference type="Proteomes" id="UP000270034"/>
    </source>
</evidence>
<dbReference type="STRING" id="1231341.Abor_065_016"/>
<dbReference type="Proteomes" id="UP000032670">
    <property type="component" value="Unassembled WGS sequence"/>
</dbReference>
<reference evidence="1 4" key="2">
    <citation type="submission" date="2018-02" db="EMBL/GenBank/DDBJ databases">
        <title>Acetobacter orientalis genome.</title>
        <authorList>
            <person name="Nakashima N."/>
            <person name="Tamura T."/>
        </authorList>
    </citation>
    <scope>NUCLEOTIDE SEQUENCE [LARGE SCALE GENOMIC DNA]</scope>
    <source>
        <strain evidence="1 4">FAN1</strain>
    </source>
</reference>
<reference evidence="2 3" key="1">
    <citation type="submission" date="2012-11" db="EMBL/GenBank/DDBJ databases">
        <title>Whole genome sequence of Acetobacter orientalis 21F-2.</title>
        <authorList>
            <person name="Azuma Y."/>
            <person name="Higashiura N."/>
            <person name="Hirakawa H."/>
            <person name="Matsushita K."/>
        </authorList>
    </citation>
    <scope>NUCLEOTIDE SEQUENCE [LARGE SCALE GENOMIC DNA]</scope>
    <source>
        <strain evidence="2 3">21F-2</strain>
    </source>
</reference>
<evidence type="ECO:0000313" key="2">
    <source>
        <dbReference type="EMBL" id="GAN67199.1"/>
    </source>
</evidence>
<accession>A0A2Z5ZL13</accession>
<dbReference type="PROSITE" id="PS51257">
    <property type="entry name" value="PROKAR_LIPOPROTEIN"/>
    <property type="match status" value="1"/>
</dbReference>
<accession>A0A0D6NMB4</accession>
<sequence>MHKKRFPVGMALLLLPFLLAGCYEGRHHHHPRDGYRHTRHDYGYFREYNGRPPGTR</sequence>
<name>A0A2Z5ZL13_9PROT</name>
<evidence type="ECO:0008006" key="5">
    <source>
        <dbReference type="Google" id="ProtNLM"/>
    </source>
</evidence>
<dbReference type="RefSeq" id="WP_158319742.1">
    <property type="nucleotide sequence ID" value="NZ_BAMX01000055.1"/>
</dbReference>
<dbReference type="EMBL" id="AP018515">
    <property type="protein sequence ID" value="BBC80707.1"/>
    <property type="molecule type" value="Genomic_DNA"/>
</dbReference>
<dbReference type="EMBL" id="BAMX01000055">
    <property type="protein sequence ID" value="GAN67199.1"/>
    <property type="molecule type" value="Genomic_DNA"/>
</dbReference>
<evidence type="ECO:0000313" key="3">
    <source>
        <dbReference type="Proteomes" id="UP000032670"/>
    </source>
</evidence>
<keyword evidence="3" id="KW-1185">Reference proteome</keyword>
<dbReference type="AlphaFoldDB" id="A0A2Z5ZL13"/>
<dbReference type="Proteomes" id="UP000270034">
    <property type="component" value="Chromosome"/>
</dbReference>
<dbReference type="KEGG" id="aot:AcetOri_orf03555"/>